<organism evidence="5 6">
    <name type="scientific">Paractinoplanes brasiliensis</name>
    <dbReference type="NCBI Taxonomy" id="52695"/>
    <lineage>
        <taxon>Bacteria</taxon>
        <taxon>Bacillati</taxon>
        <taxon>Actinomycetota</taxon>
        <taxon>Actinomycetes</taxon>
        <taxon>Micromonosporales</taxon>
        <taxon>Micromonosporaceae</taxon>
        <taxon>Paractinoplanes</taxon>
    </lineage>
</organism>
<dbReference type="Gene3D" id="1.10.10.10">
    <property type="entry name" value="Winged helix-like DNA-binding domain superfamily/Winged helix DNA-binding domain"/>
    <property type="match status" value="1"/>
</dbReference>
<protein>
    <submittedName>
        <fullName evidence="5">Regulatory LuxR family protein</fullName>
    </submittedName>
</protein>
<dbReference type="AlphaFoldDB" id="A0A4R6JKN0"/>
<dbReference type="PROSITE" id="PS50043">
    <property type="entry name" value="HTH_LUXR_2"/>
    <property type="match status" value="1"/>
</dbReference>
<dbReference type="PROSITE" id="PS00622">
    <property type="entry name" value="HTH_LUXR_1"/>
    <property type="match status" value="1"/>
</dbReference>
<dbReference type="InterPro" id="IPR036388">
    <property type="entry name" value="WH-like_DNA-bd_sf"/>
</dbReference>
<dbReference type="PANTHER" id="PTHR44688:SF16">
    <property type="entry name" value="DNA-BINDING TRANSCRIPTIONAL ACTIVATOR DEVR_DOSR"/>
    <property type="match status" value="1"/>
</dbReference>
<dbReference type="SUPFAM" id="SSF46894">
    <property type="entry name" value="C-terminal effector domain of the bipartite response regulators"/>
    <property type="match status" value="1"/>
</dbReference>
<dbReference type="InterPro" id="IPR000792">
    <property type="entry name" value="Tscrpt_reg_LuxR_C"/>
</dbReference>
<dbReference type="SUPFAM" id="SSF48452">
    <property type="entry name" value="TPR-like"/>
    <property type="match status" value="1"/>
</dbReference>
<comment type="caution">
    <text evidence="5">The sequence shown here is derived from an EMBL/GenBank/DDBJ whole genome shotgun (WGS) entry which is preliminary data.</text>
</comment>
<keyword evidence="2" id="KW-0238">DNA-binding</keyword>
<evidence type="ECO:0000256" key="2">
    <source>
        <dbReference type="ARBA" id="ARBA00023125"/>
    </source>
</evidence>
<dbReference type="SMART" id="SM00421">
    <property type="entry name" value="HTH_LUXR"/>
    <property type="match status" value="1"/>
</dbReference>
<keyword evidence="1" id="KW-0805">Transcription regulation</keyword>
<feature type="domain" description="HTH luxR-type" evidence="4">
    <location>
        <begin position="321"/>
        <end position="381"/>
    </location>
</feature>
<dbReference type="EMBL" id="SNWR01000001">
    <property type="protein sequence ID" value="TDO36639.1"/>
    <property type="molecule type" value="Genomic_DNA"/>
</dbReference>
<dbReference type="InterPro" id="IPR011990">
    <property type="entry name" value="TPR-like_helical_dom_sf"/>
</dbReference>
<evidence type="ECO:0000313" key="5">
    <source>
        <dbReference type="EMBL" id="TDO36639.1"/>
    </source>
</evidence>
<dbReference type="Proteomes" id="UP000294901">
    <property type="component" value="Unassembled WGS sequence"/>
</dbReference>
<dbReference type="PANTHER" id="PTHR44688">
    <property type="entry name" value="DNA-BINDING TRANSCRIPTIONAL ACTIVATOR DEVR_DOSR"/>
    <property type="match status" value="1"/>
</dbReference>
<evidence type="ECO:0000313" key="6">
    <source>
        <dbReference type="Proteomes" id="UP000294901"/>
    </source>
</evidence>
<keyword evidence="3" id="KW-0804">Transcription</keyword>
<evidence type="ECO:0000256" key="1">
    <source>
        <dbReference type="ARBA" id="ARBA00023015"/>
    </source>
</evidence>
<reference evidence="5 6" key="1">
    <citation type="submission" date="2019-03" db="EMBL/GenBank/DDBJ databases">
        <title>Sequencing the genomes of 1000 actinobacteria strains.</title>
        <authorList>
            <person name="Klenk H.-P."/>
        </authorList>
    </citation>
    <scope>NUCLEOTIDE SEQUENCE [LARGE SCALE GENOMIC DNA]</scope>
    <source>
        <strain evidence="5 6">DSM 43805</strain>
    </source>
</reference>
<accession>A0A4R6JKN0</accession>
<dbReference type="CDD" id="cd06170">
    <property type="entry name" value="LuxR_C_like"/>
    <property type="match status" value="1"/>
</dbReference>
<dbReference type="Pfam" id="PF00196">
    <property type="entry name" value="GerE"/>
    <property type="match status" value="1"/>
</dbReference>
<evidence type="ECO:0000259" key="4">
    <source>
        <dbReference type="PROSITE" id="PS50043"/>
    </source>
</evidence>
<dbReference type="GO" id="GO:0003677">
    <property type="term" value="F:DNA binding"/>
    <property type="evidence" value="ECO:0007669"/>
    <property type="project" value="UniProtKB-KW"/>
</dbReference>
<proteinExistence type="predicted"/>
<evidence type="ECO:0000256" key="3">
    <source>
        <dbReference type="ARBA" id="ARBA00023163"/>
    </source>
</evidence>
<sequence length="395" mass="43092">MRQAAPVLELASARADALRDELNPITISRVAIGCVYIDRLASCREALDRVIEDGRAGGAVGLGISAMVSNSVDNWHTGRWVEADRLAAEGIALCERYNYPRYSYILRYFRCLVAAAGGEVEDTLATVDAMTRWSTPRGAGITVQFAHHVRALVHAGSGDHERAYQEATAISPAGTLAPFRPHALWVLIDVVEAALHSGRTAEARAHVAAMRRERIDRLSSRLALVSAGCAAMVADDDEATAFYQQALAVPEAEHWPFDRARIQLAYGEHLRRVRRPAAARPYLREALEAFERLGARPWARRAVAGLRAGGTTASSAEPVMAVLGAQELEIARLAASGLTNRQIGERLNMSHRTVGAYLYRLFPKLGVTTRAALRDRLDELMPRDQGPDSPAETVT</sequence>
<gene>
    <name evidence="5" type="ORF">C8E87_0219</name>
</gene>
<dbReference type="PRINTS" id="PR00038">
    <property type="entry name" value="HTHLUXR"/>
</dbReference>
<dbReference type="Gene3D" id="1.25.40.10">
    <property type="entry name" value="Tetratricopeptide repeat domain"/>
    <property type="match status" value="1"/>
</dbReference>
<dbReference type="RefSeq" id="WP_239080748.1">
    <property type="nucleotide sequence ID" value="NZ_BOMD01000126.1"/>
</dbReference>
<dbReference type="GO" id="GO:0006355">
    <property type="term" value="P:regulation of DNA-templated transcription"/>
    <property type="evidence" value="ECO:0007669"/>
    <property type="project" value="InterPro"/>
</dbReference>
<dbReference type="InterPro" id="IPR016032">
    <property type="entry name" value="Sig_transdc_resp-reg_C-effctor"/>
</dbReference>
<name>A0A4R6JKN0_9ACTN</name>
<keyword evidence="6" id="KW-1185">Reference proteome</keyword>